<protein>
    <recommendedName>
        <fullName evidence="12">Porin domain-containing protein</fullName>
    </recommendedName>
</protein>
<dbReference type="PANTHER" id="PTHR34501">
    <property type="entry name" value="PROTEIN YDDL-RELATED"/>
    <property type="match status" value="1"/>
</dbReference>
<dbReference type="Gene3D" id="2.40.160.10">
    <property type="entry name" value="Porin"/>
    <property type="match status" value="1"/>
</dbReference>
<comment type="subcellular location">
    <subcellularLocation>
        <location evidence="1">Cell outer membrane</location>
        <topology evidence="1">Multi-pass membrane protein</topology>
    </subcellularLocation>
</comment>
<feature type="signal peptide" evidence="11">
    <location>
        <begin position="1"/>
        <end position="20"/>
    </location>
</feature>
<dbReference type="GO" id="GO:0046930">
    <property type="term" value="C:pore complex"/>
    <property type="evidence" value="ECO:0007669"/>
    <property type="project" value="UniProtKB-KW"/>
</dbReference>
<evidence type="ECO:0000256" key="3">
    <source>
        <dbReference type="ARBA" id="ARBA00022448"/>
    </source>
</evidence>
<evidence type="ECO:0000313" key="13">
    <source>
        <dbReference type="EMBL" id="KIF81167.1"/>
    </source>
</evidence>
<dbReference type="GO" id="GO:0009279">
    <property type="term" value="C:cell outer membrane"/>
    <property type="evidence" value="ECO:0007669"/>
    <property type="project" value="UniProtKB-SubCell"/>
</dbReference>
<comment type="subunit">
    <text evidence="2">Homotrimer.</text>
</comment>
<dbReference type="RefSeq" id="WP_040039992.1">
    <property type="nucleotide sequence ID" value="NZ_JWJG01000028.1"/>
</dbReference>
<keyword evidence="10" id="KW-0998">Cell outer membrane</keyword>
<dbReference type="Proteomes" id="UP000031572">
    <property type="component" value="Unassembled WGS sequence"/>
</dbReference>
<keyword evidence="8" id="KW-0626">Porin</keyword>
<evidence type="ECO:0000256" key="6">
    <source>
        <dbReference type="ARBA" id="ARBA00022729"/>
    </source>
</evidence>
<evidence type="ECO:0000256" key="8">
    <source>
        <dbReference type="ARBA" id="ARBA00023114"/>
    </source>
</evidence>
<evidence type="ECO:0000256" key="2">
    <source>
        <dbReference type="ARBA" id="ARBA00011233"/>
    </source>
</evidence>
<dbReference type="AlphaFoldDB" id="A0A0C1YKX4"/>
<dbReference type="InterPro" id="IPR050298">
    <property type="entry name" value="Gram-neg_bact_OMP"/>
</dbReference>
<evidence type="ECO:0000256" key="4">
    <source>
        <dbReference type="ARBA" id="ARBA00022452"/>
    </source>
</evidence>
<dbReference type="PRINTS" id="PR00182">
    <property type="entry name" value="ECOLNEIPORIN"/>
</dbReference>
<comment type="caution">
    <text evidence="13">The sequence shown here is derived from an EMBL/GenBank/DDBJ whole genome shotgun (WGS) entry which is preliminary data.</text>
</comment>
<feature type="domain" description="Porin" evidence="12">
    <location>
        <begin position="7"/>
        <end position="306"/>
    </location>
</feature>
<dbReference type="InterPro" id="IPR033900">
    <property type="entry name" value="Gram_neg_porin_domain"/>
</dbReference>
<organism evidence="13 14">
    <name type="scientific">Noviherbaspirillum autotrophicum</name>
    <dbReference type="NCBI Taxonomy" id="709839"/>
    <lineage>
        <taxon>Bacteria</taxon>
        <taxon>Pseudomonadati</taxon>
        <taxon>Pseudomonadota</taxon>
        <taxon>Betaproteobacteria</taxon>
        <taxon>Burkholderiales</taxon>
        <taxon>Oxalobacteraceae</taxon>
        <taxon>Noviherbaspirillum</taxon>
    </lineage>
</organism>
<dbReference type="Pfam" id="PF13609">
    <property type="entry name" value="Porin_4"/>
    <property type="match status" value="1"/>
</dbReference>
<evidence type="ECO:0000256" key="9">
    <source>
        <dbReference type="ARBA" id="ARBA00023136"/>
    </source>
</evidence>
<evidence type="ECO:0000256" key="10">
    <source>
        <dbReference type="ARBA" id="ARBA00023237"/>
    </source>
</evidence>
<evidence type="ECO:0000259" key="12">
    <source>
        <dbReference type="Pfam" id="PF13609"/>
    </source>
</evidence>
<keyword evidence="4" id="KW-1134">Transmembrane beta strand</keyword>
<evidence type="ECO:0000256" key="1">
    <source>
        <dbReference type="ARBA" id="ARBA00004571"/>
    </source>
</evidence>
<keyword evidence="5" id="KW-0812">Transmembrane</keyword>
<keyword evidence="3" id="KW-0813">Transport</keyword>
<reference evidence="13 14" key="1">
    <citation type="submission" date="2014-12" db="EMBL/GenBank/DDBJ databases">
        <title>Denitrispirillum autotrophicum gen. nov., sp. nov., Denitrifying, Facultatively Autotrophic Bacteria Isolated from Rice Paddy Soil.</title>
        <authorList>
            <person name="Ishii S."/>
            <person name="Ashida N."/>
            <person name="Ohno H."/>
            <person name="Otsuka S."/>
            <person name="Yokota A."/>
            <person name="Senoo K."/>
        </authorList>
    </citation>
    <scope>NUCLEOTIDE SEQUENCE [LARGE SCALE GENOMIC DNA]</scope>
    <source>
        <strain evidence="13 14">TSA66</strain>
    </source>
</reference>
<evidence type="ECO:0000256" key="5">
    <source>
        <dbReference type="ARBA" id="ARBA00022692"/>
    </source>
</evidence>
<keyword evidence="9" id="KW-0472">Membrane</keyword>
<name>A0A0C1YKX4_9BURK</name>
<proteinExistence type="predicted"/>
<dbReference type="GO" id="GO:0034220">
    <property type="term" value="P:monoatomic ion transmembrane transport"/>
    <property type="evidence" value="ECO:0007669"/>
    <property type="project" value="InterPro"/>
</dbReference>
<dbReference type="GO" id="GO:0015288">
    <property type="term" value="F:porin activity"/>
    <property type="evidence" value="ECO:0007669"/>
    <property type="project" value="UniProtKB-KW"/>
</dbReference>
<evidence type="ECO:0000256" key="11">
    <source>
        <dbReference type="SAM" id="SignalP"/>
    </source>
</evidence>
<dbReference type="InterPro" id="IPR001702">
    <property type="entry name" value="Porin_Gram-ve"/>
</dbReference>
<keyword evidence="7" id="KW-0406">Ion transport</keyword>
<gene>
    <name evidence="13" type="ORF">TSA66_10675</name>
</gene>
<dbReference type="SUPFAM" id="SSF56935">
    <property type="entry name" value="Porins"/>
    <property type="match status" value="1"/>
</dbReference>
<dbReference type="OrthoDB" id="8952625at2"/>
<dbReference type="CDD" id="cd00342">
    <property type="entry name" value="gram_neg_porins"/>
    <property type="match status" value="1"/>
</dbReference>
<keyword evidence="6 11" id="KW-0732">Signal</keyword>
<dbReference type="EMBL" id="JWJG01000028">
    <property type="protein sequence ID" value="KIF81167.1"/>
    <property type="molecule type" value="Genomic_DNA"/>
</dbReference>
<dbReference type="InterPro" id="IPR023614">
    <property type="entry name" value="Porin_dom_sf"/>
</dbReference>
<evidence type="ECO:0000313" key="14">
    <source>
        <dbReference type="Proteomes" id="UP000031572"/>
    </source>
</evidence>
<evidence type="ECO:0000256" key="7">
    <source>
        <dbReference type="ARBA" id="ARBA00023065"/>
    </source>
</evidence>
<accession>A0A0C1YKX4</accession>
<keyword evidence="14" id="KW-1185">Reference proteome</keyword>
<dbReference type="STRING" id="709839.TSA66_10675"/>
<sequence length="327" mass="33895">MKKSLLALAVLGAFAGAAQAQSAVTIYGSFDAGVRHTNPAAGGNWTMGSNGNFNNNRLGFKGVEDLGGGLNAHFNVETGFNSGTGQLDTAATTNKLFNRSAFVGLGGAWGSLDLGRQYSVNFKTIGSYDPFAYKYTAIVPLATQGGLTRLDNDVQYTYTTGPITARAEYAFGENAGAFSQGATRAIGATYAQGPLTVGGAYTRQNANTAAGTPIKNFTFGGAYSIDPLRVSAGYAKNTVDGGADTKDMWVGASYNATAEAAVTAGYFDKKITVGAADTKAKLFIVGGTYALSKRTNFYADVDYTRVTPSAGAQTSLTGFSAGINHLF</sequence>
<dbReference type="PANTHER" id="PTHR34501:SF9">
    <property type="entry name" value="MAJOR OUTER MEMBRANE PROTEIN P.IA"/>
    <property type="match status" value="1"/>
</dbReference>
<feature type="chain" id="PRO_5002143879" description="Porin domain-containing protein" evidence="11">
    <location>
        <begin position="21"/>
        <end position="327"/>
    </location>
</feature>